<keyword evidence="4" id="KW-0479">Metal-binding</keyword>
<sequence>MLFHDASLCFQSWQSCASCHPGGARVDALNWDLLNDGIGNPKNTKSLLFSHRTPPAMFTGVRKNAEMAVRAGFRHILFAVRPEQETVSIDKYLKSLRPVPSPYLVNGRLSASAKRGRKIFSKARCDSCHKGALHTDLRQYNLGIGDGLDKDREFDTPTLVEIWRTAPYLYDGRAVTIEEVLIKYNPDDEHGRTSNLSDKEITDLANFVLSQ</sequence>
<evidence type="ECO:0000256" key="7">
    <source>
        <dbReference type="ARBA" id="ARBA00023002"/>
    </source>
</evidence>
<comment type="caution">
    <text evidence="10">The sequence shown here is derived from an EMBL/GenBank/DDBJ whole genome shotgun (WGS) entry which is preliminary data.</text>
</comment>
<feature type="domain" description="Cytochrome c" evidence="9">
    <location>
        <begin position="111"/>
        <end position="211"/>
    </location>
</feature>
<keyword evidence="8" id="KW-0408">Iron</keyword>
<keyword evidence="6" id="KW-0249">Electron transport</keyword>
<evidence type="ECO:0000256" key="1">
    <source>
        <dbReference type="ARBA" id="ARBA00022448"/>
    </source>
</evidence>
<evidence type="ECO:0000256" key="5">
    <source>
        <dbReference type="ARBA" id="ARBA00022729"/>
    </source>
</evidence>
<evidence type="ECO:0000256" key="2">
    <source>
        <dbReference type="ARBA" id="ARBA00022531"/>
    </source>
</evidence>
<dbReference type="GO" id="GO:0046872">
    <property type="term" value="F:metal ion binding"/>
    <property type="evidence" value="ECO:0007669"/>
    <property type="project" value="UniProtKB-KW"/>
</dbReference>
<evidence type="ECO:0000256" key="8">
    <source>
        <dbReference type="ARBA" id="ARBA00023004"/>
    </source>
</evidence>
<dbReference type="InterPro" id="IPR051395">
    <property type="entry name" value="Cytochrome_c_Peroxidase/MauG"/>
</dbReference>
<reference evidence="10" key="1">
    <citation type="journal article" date="2014" name="Front. Microbiol.">
        <title>High frequency of phylogenetically diverse reductive dehalogenase-homologous genes in deep subseafloor sedimentary metagenomes.</title>
        <authorList>
            <person name="Kawai M."/>
            <person name="Futagami T."/>
            <person name="Toyoda A."/>
            <person name="Takaki Y."/>
            <person name="Nishi S."/>
            <person name="Hori S."/>
            <person name="Arai W."/>
            <person name="Tsubouchi T."/>
            <person name="Morono Y."/>
            <person name="Uchiyama I."/>
            <person name="Ito T."/>
            <person name="Fujiyama A."/>
            <person name="Inagaki F."/>
            <person name="Takami H."/>
        </authorList>
    </citation>
    <scope>NUCLEOTIDE SEQUENCE</scope>
    <source>
        <strain evidence="10">Expedition CK06-06</strain>
    </source>
</reference>
<proteinExistence type="predicted"/>
<evidence type="ECO:0000256" key="6">
    <source>
        <dbReference type="ARBA" id="ARBA00022982"/>
    </source>
</evidence>
<gene>
    <name evidence="10" type="ORF">S12H4_29496</name>
</gene>
<protein>
    <recommendedName>
        <fullName evidence="9">Cytochrome c domain-containing protein</fullName>
    </recommendedName>
</protein>
<name>X1UZQ7_9ZZZZ</name>
<dbReference type="GO" id="GO:0020037">
    <property type="term" value="F:heme binding"/>
    <property type="evidence" value="ECO:0007669"/>
    <property type="project" value="InterPro"/>
</dbReference>
<dbReference type="Pfam" id="PF14495">
    <property type="entry name" value="Cytochrom_C550"/>
    <property type="match status" value="1"/>
</dbReference>
<dbReference type="PROSITE" id="PS51007">
    <property type="entry name" value="CYTC"/>
    <property type="match status" value="1"/>
</dbReference>
<dbReference type="Gene3D" id="1.10.760.10">
    <property type="entry name" value="Cytochrome c-like domain"/>
    <property type="match status" value="2"/>
</dbReference>
<dbReference type="AlphaFoldDB" id="X1UZQ7"/>
<evidence type="ECO:0000256" key="3">
    <source>
        <dbReference type="ARBA" id="ARBA00022617"/>
    </source>
</evidence>
<keyword evidence="1" id="KW-0813">Transport</keyword>
<dbReference type="GO" id="GO:0015979">
    <property type="term" value="P:photosynthesis"/>
    <property type="evidence" value="ECO:0007669"/>
    <property type="project" value="UniProtKB-KW"/>
</dbReference>
<evidence type="ECO:0000259" key="9">
    <source>
        <dbReference type="PROSITE" id="PS51007"/>
    </source>
</evidence>
<evidence type="ECO:0000256" key="4">
    <source>
        <dbReference type="ARBA" id="ARBA00022723"/>
    </source>
</evidence>
<accession>X1UZQ7</accession>
<dbReference type="GO" id="GO:0004130">
    <property type="term" value="F:cytochrome-c peroxidase activity"/>
    <property type="evidence" value="ECO:0007669"/>
    <property type="project" value="TreeGrafter"/>
</dbReference>
<dbReference type="SUPFAM" id="SSF46626">
    <property type="entry name" value="Cytochrome c"/>
    <property type="match status" value="2"/>
</dbReference>
<dbReference type="PANTHER" id="PTHR30600:SF10">
    <property type="entry name" value="BLL6722 PROTEIN"/>
    <property type="match status" value="1"/>
</dbReference>
<keyword evidence="7" id="KW-0560">Oxidoreductase</keyword>
<organism evidence="10">
    <name type="scientific">marine sediment metagenome</name>
    <dbReference type="NCBI Taxonomy" id="412755"/>
    <lineage>
        <taxon>unclassified sequences</taxon>
        <taxon>metagenomes</taxon>
        <taxon>ecological metagenomes</taxon>
    </lineage>
</organism>
<dbReference type="InterPro" id="IPR029490">
    <property type="entry name" value="Cytochrom_C550"/>
</dbReference>
<keyword evidence="5" id="KW-0732">Signal</keyword>
<keyword evidence="2" id="KW-0602">Photosynthesis</keyword>
<dbReference type="PANTHER" id="PTHR30600">
    <property type="entry name" value="CYTOCHROME C PEROXIDASE-RELATED"/>
    <property type="match status" value="1"/>
</dbReference>
<evidence type="ECO:0000313" key="10">
    <source>
        <dbReference type="EMBL" id="GAI97874.1"/>
    </source>
</evidence>
<dbReference type="GO" id="GO:0009055">
    <property type="term" value="F:electron transfer activity"/>
    <property type="evidence" value="ECO:0007669"/>
    <property type="project" value="InterPro"/>
</dbReference>
<keyword evidence="3" id="KW-0349">Heme</keyword>
<dbReference type="InterPro" id="IPR009056">
    <property type="entry name" value="Cyt_c-like_dom"/>
</dbReference>
<dbReference type="EMBL" id="BARW01017019">
    <property type="protein sequence ID" value="GAI97874.1"/>
    <property type="molecule type" value="Genomic_DNA"/>
</dbReference>
<dbReference type="InterPro" id="IPR036909">
    <property type="entry name" value="Cyt_c-like_dom_sf"/>
</dbReference>